<feature type="domain" description="ABC transmembrane type-1" evidence="7">
    <location>
        <begin position="229"/>
        <end position="445"/>
    </location>
</feature>
<feature type="transmembrane region" description="Helical" evidence="5">
    <location>
        <begin position="225"/>
        <end position="248"/>
    </location>
</feature>
<dbReference type="SUPFAM" id="SSF161098">
    <property type="entry name" value="MetI-like"/>
    <property type="match status" value="1"/>
</dbReference>
<dbReference type="Pfam" id="PF00528">
    <property type="entry name" value="BPD_transp_1"/>
    <property type="match status" value="1"/>
</dbReference>
<dbReference type="InterPro" id="IPR035906">
    <property type="entry name" value="MetI-like_sf"/>
</dbReference>
<keyword evidence="3 5" id="KW-1133">Transmembrane helix</keyword>
<organism evidence="8 9">
    <name type="scientific">Afifella marina DSM 2698</name>
    <dbReference type="NCBI Taxonomy" id="1120955"/>
    <lineage>
        <taxon>Bacteria</taxon>
        <taxon>Pseudomonadati</taxon>
        <taxon>Pseudomonadota</taxon>
        <taxon>Alphaproteobacteria</taxon>
        <taxon>Hyphomicrobiales</taxon>
        <taxon>Afifellaceae</taxon>
        <taxon>Afifella</taxon>
    </lineage>
</organism>
<evidence type="ECO:0000256" key="6">
    <source>
        <dbReference type="RuleBase" id="RU363054"/>
    </source>
</evidence>
<dbReference type="GO" id="GO:0005886">
    <property type="term" value="C:plasma membrane"/>
    <property type="evidence" value="ECO:0007669"/>
    <property type="project" value="UniProtKB-SubCell"/>
</dbReference>
<feature type="transmembrane region" description="Helical" evidence="5">
    <location>
        <begin position="304"/>
        <end position="324"/>
    </location>
</feature>
<comment type="subcellular location">
    <subcellularLocation>
        <location evidence="6">Cell inner membrane</location>
        <topology evidence="6">Multi-pass membrane protein</topology>
    </subcellularLocation>
    <subcellularLocation>
        <location evidence="1 5">Cell membrane</location>
        <topology evidence="1 5">Multi-pass membrane protein</topology>
    </subcellularLocation>
</comment>
<feature type="transmembrane region" description="Helical" evidence="5">
    <location>
        <begin position="425"/>
        <end position="449"/>
    </location>
</feature>
<dbReference type="Proteomes" id="UP000199347">
    <property type="component" value="Unassembled WGS sequence"/>
</dbReference>
<comment type="caution">
    <text evidence="6">Lacks conserved residue(s) required for the propagation of feature annotation.</text>
</comment>
<evidence type="ECO:0000259" key="7">
    <source>
        <dbReference type="PROSITE" id="PS50928"/>
    </source>
</evidence>
<evidence type="ECO:0000256" key="5">
    <source>
        <dbReference type="RuleBase" id="RU363032"/>
    </source>
</evidence>
<dbReference type="InterPro" id="IPR000515">
    <property type="entry name" value="MetI-like"/>
</dbReference>
<sequence length="457" mass="48764">MSDLIIVGILLALMALGYQVALGRYRKVTGRSEVRPHSRPAYHGLLVAIWCAIPALAVIIVFGLFEPVITRYVILSALPPEVRDLPTHELRGVMQRIHQIATGFGIVGEARPYENVAATRLGTYHAIWNFALVALVASSAVAGLVYTLRRITPRLRARNEVERVIRVLLLLCSAVAIMTTVGIVASLLGEAVRFFGFVNPLDFFFGTVWNPRFSSVGAGQGDFGLLPLLVGTLMISAIAILVALPIGLMTAIYMAEYASSHLRNIAKPIIEILAGIPTIVYGVFALTVAGPFFADLGAAVGLDISATSAFTAGAVMGVMIIPFISSLSDDIITQVPASMRDGSLGLGATRSETIKRVILPAALPGIVGAFLLAVSRAIGETMIVVLAAGNSPVLRFNPFEPSTSVTVSIVNQLTGDTDFASPQSLVAFALGLTLFIMTLGLNVVALYIVRKYREQYE</sequence>
<evidence type="ECO:0000256" key="2">
    <source>
        <dbReference type="ARBA" id="ARBA00022692"/>
    </source>
</evidence>
<name>A0A1G5M5T0_AFIMA</name>
<accession>A0A1G5M5T0</accession>
<reference evidence="8 9" key="1">
    <citation type="submission" date="2016-10" db="EMBL/GenBank/DDBJ databases">
        <authorList>
            <person name="de Groot N.N."/>
        </authorList>
    </citation>
    <scope>NUCLEOTIDE SEQUENCE [LARGE SCALE GENOMIC DNA]</scope>
    <source>
        <strain evidence="8 9">DSM 2698</strain>
    </source>
</reference>
<evidence type="ECO:0000256" key="1">
    <source>
        <dbReference type="ARBA" id="ARBA00004651"/>
    </source>
</evidence>
<keyword evidence="6" id="KW-0997">Cell inner membrane</keyword>
<dbReference type="GO" id="GO:0005315">
    <property type="term" value="F:phosphate transmembrane transporter activity"/>
    <property type="evidence" value="ECO:0007669"/>
    <property type="project" value="InterPro"/>
</dbReference>
<dbReference type="Pfam" id="PF12501">
    <property type="entry name" value="DUF3708"/>
    <property type="match status" value="1"/>
</dbReference>
<feature type="transmembrane region" description="Helical" evidence="5">
    <location>
        <begin position="126"/>
        <end position="146"/>
    </location>
</feature>
<comment type="function">
    <text evidence="6">Part of the binding-protein-dependent transport system for phosphate; probably responsible for the translocation of the substrate across the membrane.</text>
</comment>
<dbReference type="InterPro" id="IPR022182">
    <property type="entry name" value="PstC_N"/>
</dbReference>
<dbReference type="CDD" id="cd06261">
    <property type="entry name" value="TM_PBP2"/>
    <property type="match status" value="1"/>
</dbReference>
<dbReference type="PROSITE" id="PS50928">
    <property type="entry name" value="ABC_TM1"/>
    <property type="match status" value="1"/>
</dbReference>
<keyword evidence="6" id="KW-1003">Cell membrane</keyword>
<gene>
    <name evidence="8" type="ORF">SAMN03080610_00108</name>
</gene>
<feature type="transmembrane region" description="Helical" evidence="5">
    <location>
        <begin position="6"/>
        <end position="25"/>
    </location>
</feature>
<dbReference type="InterPro" id="IPR011864">
    <property type="entry name" value="Phosphate_PstC"/>
</dbReference>
<proteinExistence type="inferred from homology"/>
<keyword evidence="9" id="KW-1185">Reference proteome</keyword>
<feature type="transmembrane region" description="Helical" evidence="5">
    <location>
        <begin position="357"/>
        <end position="378"/>
    </location>
</feature>
<dbReference type="RefSeq" id="WP_200170487.1">
    <property type="nucleotide sequence ID" value="NZ_FMVW01000001.1"/>
</dbReference>
<evidence type="ECO:0000313" key="9">
    <source>
        <dbReference type="Proteomes" id="UP000199347"/>
    </source>
</evidence>
<keyword evidence="6" id="KW-0592">Phosphate transport</keyword>
<dbReference type="Gene3D" id="1.10.3720.10">
    <property type="entry name" value="MetI-like"/>
    <property type="match status" value="1"/>
</dbReference>
<dbReference type="STRING" id="1120955.SAMN03080610_00108"/>
<keyword evidence="5" id="KW-0813">Transport</keyword>
<feature type="transmembrane region" description="Helical" evidence="5">
    <location>
        <begin position="269"/>
        <end position="292"/>
    </location>
</feature>
<comment type="similarity">
    <text evidence="6">Belongs to the binding-protein-dependent transport system permease family. CysTW subfamily.</text>
</comment>
<evidence type="ECO:0000256" key="3">
    <source>
        <dbReference type="ARBA" id="ARBA00022989"/>
    </source>
</evidence>
<keyword evidence="4 5" id="KW-0472">Membrane</keyword>
<dbReference type="EMBL" id="FMVW01000001">
    <property type="protein sequence ID" value="SCZ20164.1"/>
    <property type="molecule type" value="Genomic_DNA"/>
</dbReference>
<keyword evidence="2 5" id="KW-0812">Transmembrane</keyword>
<evidence type="ECO:0000256" key="4">
    <source>
        <dbReference type="ARBA" id="ARBA00023136"/>
    </source>
</evidence>
<dbReference type="PANTHER" id="PTHR42727:SF1">
    <property type="entry name" value="PHOSPHATE TRANSPORT SYSTEM PERMEASE"/>
    <property type="match status" value="1"/>
</dbReference>
<feature type="transmembrane region" description="Helical" evidence="5">
    <location>
        <begin position="167"/>
        <end position="188"/>
    </location>
</feature>
<dbReference type="PANTHER" id="PTHR42727">
    <property type="entry name" value="PHOSPHATE TRANSPORT SYSTEM PERMEASE PROTEIN"/>
    <property type="match status" value="1"/>
</dbReference>
<feature type="transmembrane region" description="Helical" evidence="5">
    <location>
        <begin position="45"/>
        <end position="65"/>
    </location>
</feature>
<evidence type="ECO:0000313" key="8">
    <source>
        <dbReference type="EMBL" id="SCZ20164.1"/>
    </source>
</evidence>
<protein>
    <recommendedName>
        <fullName evidence="6">Phosphate transport system permease protein</fullName>
    </recommendedName>
</protein>
<dbReference type="AlphaFoldDB" id="A0A1G5M5T0"/>
<dbReference type="NCBIfam" id="TIGR02138">
    <property type="entry name" value="phosphate_pstC"/>
    <property type="match status" value="1"/>
</dbReference>
<dbReference type="GO" id="GO:0006817">
    <property type="term" value="P:phosphate ion transport"/>
    <property type="evidence" value="ECO:0007669"/>
    <property type="project" value="UniProtKB-KW"/>
</dbReference>